<dbReference type="Pfam" id="PF01757">
    <property type="entry name" value="Acyl_transf_3"/>
    <property type="match status" value="1"/>
</dbReference>
<feature type="transmembrane region" description="Helical" evidence="1">
    <location>
        <begin position="298"/>
        <end position="316"/>
    </location>
</feature>
<accession>A0A417Y7M8</accession>
<comment type="caution">
    <text evidence="3">The sequence shown here is derived from an EMBL/GenBank/DDBJ whole genome shotgun (WGS) entry which is preliminary data.</text>
</comment>
<dbReference type="InterPro" id="IPR002656">
    <property type="entry name" value="Acyl_transf_3_dom"/>
</dbReference>
<feature type="transmembrane region" description="Helical" evidence="1">
    <location>
        <begin position="12"/>
        <end position="33"/>
    </location>
</feature>
<dbReference type="EMBL" id="QXGH01000009">
    <property type="protein sequence ID" value="RHW28689.1"/>
    <property type="molecule type" value="Genomic_DNA"/>
</dbReference>
<dbReference type="InterPro" id="IPR052734">
    <property type="entry name" value="Nod_factor_acetyltransferase"/>
</dbReference>
<sequence length="363" mass="39724">MPSPQRIARDPWLDNAKMALVTLVVIGHAWELLPPDELNSRMYDFLYAWHMPAFVFIAGYLTRTFDYSPERLWQLVRTVVVPYVVFECLLALFRLHVGGERLEDLFTDPHWPLWFLAALACWRLLTPLFLALPAVLAVLVAVLVSLAAGTMDADTVRFLDLARVLGFLPFFVLGLHTTSDRLELLRGPAVRWQAGAVLGGVWLLSARSDDLAGTQWLYYSVPYADLGATDTEGALTRLGVLAVGGAAGLAFLALVPRVDGWFTRMGSATLVVYLCHGFVVLGLGYAGFDDWAAQHPAQALPVTVVVGALLAIGLAARPVARRLELVVDPFGHAEQQVQQAVELTVVAQDPGTLPAMQNQMAAR</sequence>
<evidence type="ECO:0000256" key="1">
    <source>
        <dbReference type="SAM" id="Phobius"/>
    </source>
</evidence>
<protein>
    <recommendedName>
        <fullName evidence="2">Acyltransferase 3 domain-containing protein</fullName>
    </recommendedName>
</protein>
<keyword evidence="1" id="KW-1133">Transmembrane helix</keyword>
<dbReference type="AlphaFoldDB" id="A0A417Y7M8"/>
<dbReference type="PANTHER" id="PTHR37312">
    <property type="entry name" value="MEMBRANE-BOUND ACYLTRANSFERASE YKRP-RELATED"/>
    <property type="match status" value="1"/>
</dbReference>
<feature type="domain" description="Acyltransferase 3" evidence="2">
    <location>
        <begin position="11"/>
        <end position="314"/>
    </location>
</feature>
<dbReference type="GO" id="GO:0016747">
    <property type="term" value="F:acyltransferase activity, transferring groups other than amino-acyl groups"/>
    <property type="evidence" value="ECO:0007669"/>
    <property type="project" value="InterPro"/>
</dbReference>
<feature type="transmembrane region" description="Helical" evidence="1">
    <location>
        <begin position="267"/>
        <end position="286"/>
    </location>
</feature>
<dbReference type="OrthoDB" id="6623990at2"/>
<reference evidence="3 4" key="1">
    <citation type="submission" date="2018-09" db="EMBL/GenBank/DDBJ databases">
        <title>Genome sequencing of Nocardioides immobilis CCTCC AB 2017083 for comparison to Nocardioides silvaticus.</title>
        <authorList>
            <person name="Li C."/>
            <person name="Wang G."/>
        </authorList>
    </citation>
    <scope>NUCLEOTIDE SEQUENCE [LARGE SCALE GENOMIC DNA]</scope>
    <source>
        <strain evidence="3 4">CCTCC AB 2017083</strain>
    </source>
</reference>
<evidence type="ECO:0000313" key="3">
    <source>
        <dbReference type="EMBL" id="RHW28689.1"/>
    </source>
</evidence>
<name>A0A417Y7M8_9ACTN</name>
<gene>
    <name evidence="3" type="ORF">D0Z08_02215</name>
</gene>
<evidence type="ECO:0000259" key="2">
    <source>
        <dbReference type="Pfam" id="PF01757"/>
    </source>
</evidence>
<keyword evidence="1" id="KW-0472">Membrane</keyword>
<dbReference type="RefSeq" id="WP_118922176.1">
    <property type="nucleotide sequence ID" value="NZ_QXGH01000009.1"/>
</dbReference>
<keyword evidence="4" id="KW-1185">Reference proteome</keyword>
<organism evidence="3 4">
    <name type="scientific">Nocardioides immobilis</name>
    <dbReference type="NCBI Taxonomy" id="2049295"/>
    <lineage>
        <taxon>Bacteria</taxon>
        <taxon>Bacillati</taxon>
        <taxon>Actinomycetota</taxon>
        <taxon>Actinomycetes</taxon>
        <taxon>Propionibacteriales</taxon>
        <taxon>Nocardioidaceae</taxon>
        <taxon>Nocardioides</taxon>
    </lineage>
</organism>
<feature type="transmembrane region" description="Helical" evidence="1">
    <location>
        <begin position="113"/>
        <end position="146"/>
    </location>
</feature>
<feature type="transmembrane region" description="Helical" evidence="1">
    <location>
        <begin position="158"/>
        <end position="176"/>
    </location>
</feature>
<feature type="transmembrane region" description="Helical" evidence="1">
    <location>
        <begin position="234"/>
        <end position="255"/>
    </location>
</feature>
<dbReference type="PANTHER" id="PTHR37312:SF1">
    <property type="entry name" value="MEMBRANE-BOUND ACYLTRANSFERASE YKRP-RELATED"/>
    <property type="match status" value="1"/>
</dbReference>
<dbReference type="Proteomes" id="UP000283644">
    <property type="component" value="Unassembled WGS sequence"/>
</dbReference>
<evidence type="ECO:0000313" key="4">
    <source>
        <dbReference type="Proteomes" id="UP000283644"/>
    </source>
</evidence>
<proteinExistence type="predicted"/>
<feature type="transmembrane region" description="Helical" evidence="1">
    <location>
        <begin position="45"/>
        <end position="63"/>
    </location>
</feature>
<feature type="transmembrane region" description="Helical" evidence="1">
    <location>
        <begin position="75"/>
        <end position="93"/>
    </location>
</feature>
<keyword evidence="1" id="KW-0812">Transmembrane</keyword>